<dbReference type="RefSeq" id="WP_319830922.1">
    <property type="nucleotide sequence ID" value="NZ_CP138858.1"/>
</dbReference>
<dbReference type="EC" id="1.11.1.24" evidence="2"/>
<evidence type="ECO:0000256" key="12">
    <source>
        <dbReference type="SAM" id="SignalP"/>
    </source>
</evidence>
<dbReference type="EMBL" id="CP138858">
    <property type="protein sequence ID" value="WPJ93956.1"/>
    <property type="molecule type" value="Genomic_DNA"/>
</dbReference>
<keyword evidence="6" id="KW-1015">Disulfide bond</keyword>
<dbReference type="InterPro" id="IPR013766">
    <property type="entry name" value="Thioredoxin_domain"/>
</dbReference>
<dbReference type="CDD" id="cd03017">
    <property type="entry name" value="PRX_BCP"/>
    <property type="match status" value="1"/>
</dbReference>
<evidence type="ECO:0000313" key="14">
    <source>
        <dbReference type="EMBL" id="WPJ93956.1"/>
    </source>
</evidence>
<dbReference type="PROSITE" id="PS51352">
    <property type="entry name" value="THIOREDOXIN_2"/>
    <property type="match status" value="1"/>
</dbReference>
<keyword evidence="3 14" id="KW-0575">Peroxidase</keyword>
<keyword evidence="15" id="KW-1185">Reference proteome</keyword>
<dbReference type="Proteomes" id="UP001324993">
    <property type="component" value="Chromosome"/>
</dbReference>
<evidence type="ECO:0000259" key="13">
    <source>
        <dbReference type="PROSITE" id="PS51352"/>
    </source>
</evidence>
<sequence length="166" mass="18178">MKQSILIIMIFSLLQSLLSAEALEIGSPAPQIQAINDQGESIDLGEALAHGTTLIFFYPKAMTKGCTAQACSLRDAWDELQSRDVQIFGVSTDKAELQAEFRAKHTLPFTLIADPEGQVCKAFGKGRYSRQAYIFKDGTLVWRDLKAATSQQAAEVLAALDELQNP</sequence>
<evidence type="ECO:0000256" key="9">
    <source>
        <dbReference type="ARBA" id="ARBA00038489"/>
    </source>
</evidence>
<feature type="chain" id="PRO_5045388020" description="thioredoxin-dependent peroxiredoxin" evidence="12">
    <location>
        <begin position="23"/>
        <end position="166"/>
    </location>
</feature>
<comment type="similarity">
    <text evidence="9">Belongs to the peroxiredoxin family. BCP/PrxQ subfamily.</text>
</comment>
<comment type="catalytic activity">
    <reaction evidence="11">
        <text>a hydroperoxide + [thioredoxin]-dithiol = an alcohol + [thioredoxin]-disulfide + H2O</text>
        <dbReference type="Rhea" id="RHEA:62620"/>
        <dbReference type="Rhea" id="RHEA-COMP:10698"/>
        <dbReference type="Rhea" id="RHEA-COMP:10700"/>
        <dbReference type="ChEBI" id="CHEBI:15377"/>
        <dbReference type="ChEBI" id="CHEBI:29950"/>
        <dbReference type="ChEBI" id="CHEBI:30879"/>
        <dbReference type="ChEBI" id="CHEBI:35924"/>
        <dbReference type="ChEBI" id="CHEBI:50058"/>
        <dbReference type="EC" id="1.11.1.24"/>
    </reaction>
</comment>
<evidence type="ECO:0000256" key="10">
    <source>
        <dbReference type="ARBA" id="ARBA00042639"/>
    </source>
</evidence>
<accession>A0ABZ0RDF4</accession>
<gene>
    <name evidence="14" type="ORF">SH580_10955</name>
</gene>
<keyword evidence="7" id="KW-0676">Redox-active center</keyword>
<evidence type="ECO:0000256" key="1">
    <source>
        <dbReference type="ARBA" id="ARBA00003330"/>
    </source>
</evidence>
<dbReference type="InterPro" id="IPR000866">
    <property type="entry name" value="AhpC/TSA"/>
</dbReference>
<dbReference type="InterPro" id="IPR036249">
    <property type="entry name" value="Thioredoxin-like_sf"/>
</dbReference>
<feature type="domain" description="Thioredoxin" evidence="13">
    <location>
        <begin position="23"/>
        <end position="165"/>
    </location>
</feature>
<evidence type="ECO:0000256" key="11">
    <source>
        <dbReference type="ARBA" id="ARBA00049091"/>
    </source>
</evidence>
<protein>
    <recommendedName>
        <fullName evidence="2">thioredoxin-dependent peroxiredoxin</fullName>
        <ecNumber evidence="2">1.11.1.24</ecNumber>
    </recommendedName>
    <alternativeName>
        <fullName evidence="8">Thioredoxin peroxidase</fullName>
    </alternativeName>
    <alternativeName>
        <fullName evidence="10">Thioredoxin-dependent peroxiredoxin Bcp</fullName>
    </alternativeName>
</protein>
<dbReference type="Pfam" id="PF00578">
    <property type="entry name" value="AhpC-TSA"/>
    <property type="match status" value="1"/>
</dbReference>
<evidence type="ECO:0000256" key="2">
    <source>
        <dbReference type="ARBA" id="ARBA00013017"/>
    </source>
</evidence>
<evidence type="ECO:0000256" key="4">
    <source>
        <dbReference type="ARBA" id="ARBA00022862"/>
    </source>
</evidence>
<dbReference type="InterPro" id="IPR050924">
    <property type="entry name" value="Peroxiredoxin_BCP/PrxQ"/>
</dbReference>
<dbReference type="PANTHER" id="PTHR42801:SF4">
    <property type="entry name" value="AHPC_TSA FAMILY PROTEIN"/>
    <property type="match status" value="1"/>
</dbReference>
<comment type="function">
    <text evidence="1">Thiol-specific peroxidase that catalyzes the reduction of hydrogen peroxide and organic hydroperoxides to water and alcohols, respectively. Plays a role in cell protection against oxidative stress by detoxifying peroxides and as sensor of hydrogen peroxide-mediated signaling events.</text>
</comment>
<evidence type="ECO:0000256" key="3">
    <source>
        <dbReference type="ARBA" id="ARBA00022559"/>
    </source>
</evidence>
<dbReference type="SUPFAM" id="SSF52833">
    <property type="entry name" value="Thioredoxin-like"/>
    <property type="match status" value="1"/>
</dbReference>
<dbReference type="PANTHER" id="PTHR42801">
    <property type="entry name" value="THIOREDOXIN-DEPENDENT PEROXIDE REDUCTASE"/>
    <property type="match status" value="1"/>
</dbReference>
<evidence type="ECO:0000256" key="5">
    <source>
        <dbReference type="ARBA" id="ARBA00023002"/>
    </source>
</evidence>
<feature type="signal peptide" evidence="12">
    <location>
        <begin position="1"/>
        <end position="22"/>
    </location>
</feature>
<keyword evidence="5 14" id="KW-0560">Oxidoreductase</keyword>
<keyword evidence="12" id="KW-0732">Signal</keyword>
<reference evidence="14 15" key="1">
    <citation type="submission" date="2023-11" db="EMBL/GenBank/DDBJ databases">
        <title>Coraliomargarita sp. nov., isolated from marine algae.</title>
        <authorList>
            <person name="Lee J.K."/>
            <person name="Baek J.H."/>
            <person name="Kim J.M."/>
            <person name="Choi D.G."/>
            <person name="Jeon C.O."/>
        </authorList>
    </citation>
    <scope>NUCLEOTIDE SEQUENCE [LARGE SCALE GENOMIC DNA]</scope>
    <source>
        <strain evidence="14 15">J2-16</strain>
    </source>
</reference>
<evidence type="ECO:0000313" key="15">
    <source>
        <dbReference type="Proteomes" id="UP001324993"/>
    </source>
</evidence>
<evidence type="ECO:0000256" key="6">
    <source>
        <dbReference type="ARBA" id="ARBA00023157"/>
    </source>
</evidence>
<keyword evidence="4" id="KW-0049">Antioxidant</keyword>
<evidence type="ECO:0000256" key="7">
    <source>
        <dbReference type="ARBA" id="ARBA00023284"/>
    </source>
</evidence>
<dbReference type="Gene3D" id="3.40.30.10">
    <property type="entry name" value="Glutaredoxin"/>
    <property type="match status" value="1"/>
</dbReference>
<name>A0ABZ0RDF4_9BACT</name>
<dbReference type="GO" id="GO:0140824">
    <property type="term" value="F:thioredoxin-dependent peroxiredoxin activity"/>
    <property type="evidence" value="ECO:0007669"/>
    <property type="project" value="UniProtKB-EC"/>
</dbReference>
<organism evidence="14 15">
    <name type="scientific">Coraliomargarita algicola</name>
    <dbReference type="NCBI Taxonomy" id="3092156"/>
    <lineage>
        <taxon>Bacteria</taxon>
        <taxon>Pseudomonadati</taxon>
        <taxon>Verrucomicrobiota</taxon>
        <taxon>Opitutia</taxon>
        <taxon>Puniceicoccales</taxon>
        <taxon>Coraliomargaritaceae</taxon>
        <taxon>Coraliomargarita</taxon>
    </lineage>
</organism>
<proteinExistence type="inferred from homology"/>
<evidence type="ECO:0000256" key="8">
    <source>
        <dbReference type="ARBA" id="ARBA00032824"/>
    </source>
</evidence>